<keyword evidence="3" id="KW-0472">Membrane</keyword>
<keyword evidence="1" id="KW-0175">Coiled coil</keyword>
<protein>
    <submittedName>
        <fullName evidence="4">Uncharacterized protein</fullName>
    </submittedName>
</protein>
<keyword evidence="3" id="KW-0812">Transmembrane</keyword>
<feature type="region of interest" description="Disordered" evidence="2">
    <location>
        <begin position="136"/>
        <end position="156"/>
    </location>
</feature>
<feature type="coiled-coil region" evidence="1">
    <location>
        <begin position="164"/>
        <end position="198"/>
    </location>
</feature>
<gene>
    <name evidence="4" type="ORF">LTRI10_LOCUS4922</name>
</gene>
<feature type="region of interest" description="Disordered" evidence="2">
    <location>
        <begin position="1"/>
        <end position="28"/>
    </location>
</feature>
<sequence length="227" mass="24810">MSIPKSPLAPEGSAAPKGATTDASAAGERKEELDGVASEAALLCERVVWMVERTAAVSLVLFLLIFIVWGWRSVSFLLLSMTSLALLLGCIGGRFLVKYLGQQTQGEDELRPKPVGVDDKKAHAASDIRRAHVRPAWQPPPRRASEDGNEGPLGLGIMSERLGDDEVVRSAQEEEEALENWEEEVMVIEAQLLEAKAAVNHFRRRIHRRSKTFPSTSAATSAAEENK</sequence>
<dbReference type="AlphaFoldDB" id="A0AAV2CNC9"/>
<proteinExistence type="predicted"/>
<evidence type="ECO:0000313" key="5">
    <source>
        <dbReference type="Proteomes" id="UP001497516"/>
    </source>
</evidence>
<reference evidence="4 5" key="1">
    <citation type="submission" date="2024-04" db="EMBL/GenBank/DDBJ databases">
        <authorList>
            <person name="Fracassetti M."/>
        </authorList>
    </citation>
    <scope>NUCLEOTIDE SEQUENCE [LARGE SCALE GENOMIC DNA]</scope>
</reference>
<evidence type="ECO:0000256" key="1">
    <source>
        <dbReference type="SAM" id="Coils"/>
    </source>
</evidence>
<dbReference type="Proteomes" id="UP001497516">
    <property type="component" value="Chromosome 1"/>
</dbReference>
<accession>A0AAV2CNC9</accession>
<feature type="transmembrane region" description="Helical" evidence="3">
    <location>
        <begin position="77"/>
        <end position="97"/>
    </location>
</feature>
<dbReference type="EMBL" id="OZ034813">
    <property type="protein sequence ID" value="CAL1357275.1"/>
    <property type="molecule type" value="Genomic_DNA"/>
</dbReference>
<name>A0AAV2CNC9_9ROSI</name>
<evidence type="ECO:0000256" key="3">
    <source>
        <dbReference type="SAM" id="Phobius"/>
    </source>
</evidence>
<evidence type="ECO:0000313" key="4">
    <source>
        <dbReference type="EMBL" id="CAL1357275.1"/>
    </source>
</evidence>
<keyword evidence="3" id="KW-1133">Transmembrane helix</keyword>
<feature type="transmembrane region" description="Helical" evidence="3">
    <location>
        <begin position="54"/>
        <end position="71"/>
    </location>
</feature>
<keyword evidence="5" id="KW-1185">Reference proteome</keyword>
<evidence type="ECO:0000256" key="2">
    <source>
        <dbReference type="SAM" id="MobiDB-lite"/>
    </source>
</evidence>
<organism evidence="4 5">
    <name type="scientific">Linum trigynum</name>
    <dbReference type="NCBI Taxonomy" id="586398"/>
    <lineage>
        <taxon>Eukaryota</taxon>
        <taxon>Viridiplantae</taxon>
        <taxon>Streptophyta</taxon>
        <taxon>Embryophyta</taxon>
        <taxon>Tracheophyta</taxon>
        <taxon>Spermatophyta</taxon>
        <taxon>Magnoliopsida</taxon>
        <taxon>eudicotyledons</taxon>
        <taxon>Gunneridae</taxon>
        <taxon>Pentapetalae</taxon>
        <taxon>rosids</taxon>
        <taxon>fabids</taxon>
        <taxon>Malpighiales</taxon>
        <taxon>Linaceae</taxon>
        <taxon>Linum</taxon>
    </lineage>
</organism>